<protein>
    <recommendedName>
        <fullName evidence="4">RHS repeat-associated core domain-containing protein</fullName>
    </recommendedName>
</protein>
<name>A0A934VMD5_9BACT</name>
<reference evidence="2" key="1">
    <citation type="submission" date="2021-01" db="EMBL/GenBank/DDBJ databases">
        <title>Modified the classification status of verrucomicrobia.</title>
        <authorList>
            <person name="Feng X."/>
        </authorList>
    </citation>
    <scope>NUCLEOTIDE SEQUENCE</scope>
    <source>
        <strain evidence="2">KCTC 12986</strain>
    </source>
</reference>
<dbReference type="RefSeq" id="WP_200391603.1">
    <property type="nucleotide sequence ID" value="NZ_JAENIO010000019.1"/>
</dbReference>
<dbReference type="InterPro" id="IPR022385">
    <property type="entry name" value="Rhs_assc_core"/>
</dbReference>
<gene>
    <name evidence="2" type="ORF">JIN78_08845</name>
</gene>
<dbReference type="AlphaFoldDB" id="A0A934VMD5"/>
<feature type="signal peptide" evidence="1">
    <location>
        <begin position="1"/>
        <end position="22"/>
    </location>
</feature>
<evidence type="ECO:0008006" key="4">
    <source>
        <dbReference type="Google" id="ProtNLM"/>
    </source>
</evidence>
<feature type="chain" id="PRO_5037874544" description="RHS repeat-associated core domain-containing protein" evidence="1">
    <location>
        <begin position="23"/>
        <end position="425"/>
    </location>
</feature>
<evidence type="ECO:0000313" key="3">
    <source>
        <dbReference type="Proteomes" id="UP000604083"/>
    </source>
</evidence>
<keyword evidence="1" id="KW-0732">Signal</keyword>
<dbReference type="Proteomes" id="UP000604083">
    <property type="component" value="Unassembled WGS sequence"/>
</dbReference>
<evidence type="ECO:0000256" key="1">
    <source>
        <dbReference type="SAM" id="SignalP"/>
    </source>
</evidence>
<evidence type="ECO:0000313" key="2">
    <source>
        <dbReference type="EMBL" id="MBK1834167.1"/>
    </source>
</evidence>
<dbReference type="NCBIfam" id="TIGR03696">
    <property type="entry name" value="Rhs_assc_core"/>
    <property type="match status" value="1"/>
</dbReference>
<dbReference type="Gene3D" id="2.180.10.10">
    <property type="entry name" value="RHS repeat-associated core"/>
    <property type="match status" value="1"/>
</dbReference>
<comment type="caution">
    <text evidence="2">The sequence shown here is derived from an EMBL/GenBank/DDBJ whole genome shotgun (WGS) entry which is preliminary data.</text>
</comment>
<organism evidence="2 3">
    <name type="scientific">Roseibacillus ishigakijimensis</name>
    <dbReference type="NCBI Taxonomy" id="454146"/>
    <lineage>
        <taxon>Bacteria</taxon>
        <taxon>Pseudomonadati</taxon>
        <taxon>Verrucomicrobiota</taxon>
        <taxon>Verrucomicrobiia</taxon>
        <taxon>Verrucomicrobiales</taxon>
        <taxon>Verrucomicrobiaceae</taxon>
        <taxon>Roseibacillus</taxon>
    </lineage>
</organism>
<sequence>MKRKQIALALGASVAASASLSAAIPSEKYVYDASGNIVEKQIGEQVTYFDYAGNLLKGSLRDSTQKQYLYDEAGRLVGEVEGGNVVRKLNYRFADKVTKVQNEDKTTELFYNAEGQLVGINSAGSLEAFTWDGLAMVSRGAQAFSNEQGGIGESAILIGDDISVSDILGSTLAVGRESYESSAFGEGLEEVLFTGKPYIKELEVFVFKFRNYSTDSMRWSILDPSGYPDGENNYAYVSGDPVGNVDPSGLSQISASPAPPVPSGWSRYNSFYTESPDLGPFNRPSFMSGNVRVNVRDEYEYKRFNPSRKVTNIPQNSTVQVSYSTGAQVGGTGGVSIYSAVNVSVSASVSSGYTLSTTVDAYKKGTPEAFDHISQCWTYKEKAYEYTYHNYQGPASPNNNVWTLYSGSRGAIGYSDNIIGQAVEK</sequence>
<keyword evidence="3" id="KW-1185">Reference proteome</keyword>
<proteinExistence type="predicted"/>
<accession>A0A934VMD5</accession>
<dbReference type="EMBL" id="JAENIO010000019">
    <property type="protein sequence ID" value="MBK1834167.1"/>
    <property type="molecule type" value="Genomic_DNA"/>
</dbReference>